<keyword evidence="1" id="KW-0812">Transmembrane</keyword>
<sequence length="125" mass="14972">MDSKDLPPKQTFNFIFEYGLFILIIAIYLYIQDWEKLRLKRHRFPQRVLGNENWAPHFIYPNHWRGGSTTNVSRQVGYTWQPPHIISTSTYAIIVIYLIIVYTLSLMWEPPRRICEIKDTSAHLY</sequence>
<reference evidence="2 3" key="1">
    <citation type="submission" date="2018-06" db="EMBL/GenBank/DDBJ databases">
        <title>Comparative genomics reveals the genomic features of Rhizophagus irregularis, R. cerebriforme, R. diaphanum and Gigaspora rosea, and their symbiotic lifestyle signature.</title>
        <authorList>
            <person name="Morin E."/>
            <person name="San Clemente H."/>
            <person name="Chen E.C.H."/>
            <person name="De La Providencia I."/>
            <person name="Hainaut M."/>
            <person name="Kuo A."/>
            <person name="Kohler A."/>
            <person name="Murat C."/>
            <person name="Tang N."/>
            <person name="Roy S."/>
            <person name="Loubradou J."/>
            <person name="Henrissat B."/>
            <person name="Grigoriev I.V."/>
            <person name="Corradi N."/>
            <person name="Roux C."/>
            <person name="Martin F.M."/>
        </authorList>
    </citation>
    <scope>NUCLEOTIDE SEQUENCE [LARGE SCALE GENOMIC DNA]</scope>
    <source>
        <strain evidence="2 3">DAOM 194757</strain>
    </source>
</reference>
<evidence type="ECO:0000313" key="2">
    <source>
        <dbReference type="EMBL" id="RIB22503.1"/>
    </source>
</evidence>
<keyword evidence="3" id="KW-1185">Reference proteome</keyword>
<keyword evidence="1" id="KW-1133">Transmembrane helix</keyword>
<evidence type="ECO:0000313" key="3">
    <source>
        <dbReference type="Proteomes" id="UP000266673"/>
    </source>
</evidence>
<protein>
    <submittedName>
        <fullName evidence="2">Uncharacterized protein</fullName>
    </submittedName>
</protein>
<dbReference type="OrthoDB" id="2398446at2759"/>
<keyword evidence="1" id="KW-0472">Membrane</keyword>
<organism evidence="2 3">
    <name type="scientific">Gigaspora rosea</name>
    <dbReference type="NCBI Taxonomy" id="44941"/>
    <lineage>
        <taxon>Eukaryota</taxon>
        <taxon>Fungi</taxon>
        <taxon>Fungi incertae sedis</taxon>
        <taxon>Mucoromycota</taxon>
        <taxon>Glomeromycotina</taxon>
        <taxon>Glomeromycetes</taxon>
        <taxon>Diversisporales</taxon>
        <taxon>Gigasporaceae</taxon>
        <taxon>Gigaspora</taxon>
    </lineage>
</organism>
<evidence type="ECO:0000256" key="1">
    <source>
        <dbReference type="SAM" id="Phobius"/>
    </source>
</evidence>
<dbReference type="Proteomes" id="UP000266673">
    <property type="component" value="Unassembled WGS sequence"/>
</dbReference>
<accession>A0A397VRE2</accession>
<dbReference type="EMBL" id="QKWP01000306">
    <property type="protein sequence ID" value="RIB22503.1"/>
    <property type="molecule type" value="Genomic_DNA"/>
</dbReference>
<comment type="caution">
    <text evidence="2">The sequence shown here is derived from an EMBL/GenBank/DDBJ whole genome shotgun (WGS) entry which is preliminary data.</text>
</comment>
<feature type="transmembrane region" description="Helical" evidence="1">
    <location>
        <begin position="12"/>
        <end position="31"/>
    </location>
</feature>
<proteinExistence type="predicted"/>
<feature type="transmembrane region" description="Helical" evidence="1">
    <location>
        <begin position="90"/>
        <end position="108"/>
    </location>
</feature>
<name>A0A397VRE2_9GLOM</name>
<dbReference type="AlphaFoldDB" id="A0A397VRE2"/>
<gene>
    <name evidence="2" type="ORF">C2G38_985685</name>
</gene>